<evidence type="ECO:0000313" key="2">
    <source>
        <dbReference type="Proteomes" id="UP000007995"/>
    </source>
</evidence>
<protein>
    <submittedName>
        <fullName evidence="1">Uncharacterized protein</fullName>
    </submittedName>
</protein>
<organism evidence="1 2">
    <name type="scientific">Bacteroides finegoldii CL09T03C10</name>
    <dbReference type="NCBI Taxonomy" id="997888"/>
    <lineage>
        <taxon>Bacteria</taxon>
        <taxon>Pseudomonadati</taxon>
        <taxon>Bacteroidota</taxon>
        <taxon>Bacteroidia</taxon>
        <taxon>Bacteroidales</taxon>
        <taxon>Bacteroidaceae</taxon>
        <taxon>Bacteroides</taxon>
    </lineage>
</organism>
<dbReference type="AlphaFoldDB" id="K5CJQ7"/>
<dbReference type="EMBL" id="AGXW01000012">
    <property type="protein sequence ID" value="EKJ89981.1"/>
    <property type="molecule type" value="Genomic_DNA"/>
</dbReference>
<name>K5CJQ7_9BACE</name>
<reference evidence="1 2" key="1">
    <citation type="submission" date="2012-02" db="EMBL/GenBank/DDBJ databases">
        <title>The Genome Sequence of Bacteroides finegoldii CL09T03C10.</title>
        <authorList>
            <consortium name="The Broad Institute Genome Sequencing Platform"/>
            <person name="Earl A."/>
            <person name="Ward D."/>
            <person name="Feldgarden M."/>
            <person name="Gevers D."/>
            <person name="Zitomersky N.L."/>
            <person name="Coyne M.J."/>
            <person name="Comstock L.E."/>
            <person name="Young S.K."/>
            <person name="Zeng Q."/>
            <person name="Gargeya S."/>
            <person name="Fitzgerald M."/>
            <person name="Haas B."/>
            <person name="Abouelleil A."/>
            <person name="Alvarado L."/>
            <person name="Arachchi H.M."/>
            <person name="Berlin A."/>
            <person name="Chapman S.B."/>
            <person name="Gearin G."/>
            <person name="Goldberg J."/>
            <person name="Griggs A."/>
            <person name="Gujja S."/>
            <person name="Hansen M."/>
            <person name="Heiman D."/>
            <person name="Howarth C."/>
            <person name="Larimer J."/>
            <person name="Lui A."/>
            <person name="MacDonald P.J.P."/>
            <person name="McCowen C."/>
            <person name="Montmayeur A."/>
            <person name="Murphy C."/>
            <person name="Neiman D."/>
            <person name="Pearson M."/>
            <person name="Priest M."/>
            <person name="Roberts A."/>
            <person name="Saif S."/>
            <person name="Shea T."/>
            <person name="Sisk P."/>
            <person name="Stolte C."/>
            <person name="Sykes S."/>
            <person name="Wortman J."/>
            <person name="Nusbaum C."/>
            <person name="Birren B."/>
        </authorList>
    </citation>
    <scope>NUCLEOTIDE SEQUENCE [LARGE SCALE GENOMIC DNA]</scope>
    <source>
        <strain evidence="1 2">CL09T03C10</strain>
    </source>
</reference>
<evidence type="ECO:0000313" key="1">
    <source>
        <dbReference type="EMBL" id="EKJ89981.1"/>
    </source>
</evidence>
<sequence>MNKDLLKVSIRQNAIYLPLIEEEKKQEELTSTTIALVAQLRKVGYSLSEELLHAVNQLYPAQQMMILQVMKDALGVTLNWAPLVKGWDVPTGETRLDHLVTWIANLFNSQKGVKLPCGHVIPDNTFPMERYNGCPFCGTPFQTATTEYFGQGSKLKVLELWQDKELNAFFCDLLASRTALDATQADSLKIMLGELPLPAVGIKMKETLMLVIGYIGGTG</sequence>
<dbReference type="Pfam" id="PF14447">
    <property type="entry name" value="Prok-RING_4"/>
    <property type="match status" value="1"/>
</dbReference>
<accession>K5CJQ7</accession>
<comment type="caution">
    <text evidence="1">The sequence shown here is derived from an EMBL/GenBank/DDBJ whole genome shotgun (WGS) entry which is preliminary data.</text>
</comment>
<dbReference type="HOGENOM" id="CLU_1259343_0_0_10"/>
<gene>
    <name evidence="1" type="ORF">HMPREF1057_03522</name>
</gene>
<dbReference type="Proteomes" id="UP000007995">
    <property type="component" value="Unassembled WGS sequence"/>
</dbReference>
<proteinExistence type="predicted"/>